<protein>
    <submittedName>
        <fullName evidence="2">Transcriptional regulator, contains XRE-family HTH domain</fullName>
    </submittedName>
</protein>
<dbReference type="GO" id="GO:0003677">
    <property type="term" value="F:DNA binding"/>
    <property type="evidence" value="ECO:0007669"/>
    <property type="project" value="InterPro"/>
</dbReference>
<dbReference type="SMART" id="SM00530">
    <property type="entry name" value="HTH_XRE"/>
    <property type="match status" value="1"/>
</dbReference>
<proteinExistence type="predicted"/>
<evidence type="ECO:0000313" key="3">
    <source>
        <dbReference type="Proteomes" id="UP000219565"/>
    </source>
</evidence>
<dbReference type="PROSITE" id="PS50943">
    <property type="entry name" value="HTH_CROC1"/>
    <property type="match status" value="1"/>
</dbReference>
<dbReference type="InterPro" id="IPR001387">
    <property type="entry name" value="Cro/C1-type_HTH"/>
</dbReference>
<reference evidence="2 3" key="1">
    <citation type="submission" date="2017-09" db="EMBL/GenBank/DDBJ databases">
        <authorList>
            <person name="Ehlers B."/>
            <person name="Leendertz F.H."/>
        </authorList>
    </citation>
    <scope>NUCLEOTIDE SEQUENCE [LARGE SCALE GENOMIC DNA]</scope>
    <source>
        <strain evidence="2 3">DSM 45537</strain>
    </source>
</reference>
<organism evidence="2 3">
    <name type="scientific">Nocardia amikacinitolerans</name>
    <dbReference type="NCBI Taxonomy" id="756689"/>
    <lineage>
        <taxon>Bacteria</taxon>
        <taxon>Bacillati</taxon>
        <taxon>Actinomycetota</taxon>
        <taxon>Actinomycetes</taxon>
        <taxon>Mycobacteriales</taxon>
        <taxon>Nocardiaceae</taxon>
        <taxon>Nocardia</taxon>
    </lineage>
</organism>
<feature type="domain" description="HTH cro/C1-type" evidence="1">
    <location>
        <begin position="53"/>
        <end position="108"/>
    </location>
</feature>
<dbReference type="Gene3D" id="1.10.260.40">
    <property type="entry name" value="lambda repressor-like DNA-binding domains"/>
    <property type="match status" value="1"/>
</dbReference>
<dbReference type="InterPro" id="IPR010982">
    <property type="entry name" value="Lambda_DNA-bd_dom_sf"/>
</dbReference>
<gene>
    <name evidence="2" type="ORF">SAMN04244553_5659</name>
</gene>
<evidence type="ECO:0000313" key="2">
    <source>
        <dbReference type="EMBL" id="SNY88677.1"/>
    </source>
</evidence>
<dbReference type="Proteomes" id="UP000219565">
    <property type="component" value="Unassembled WGS sequence"/>
</dbReference>
<accession>A0A285LX07</accession>
<dbReference type="Pfam" id="PF01381">
    <property type="entry name" value="HTH_3"/>
    <property type="match status" value="1"/>
</dbReference>
<dbReference type="Gene3D" id="1.25.40.10">
    <property type="entry name" value="Tetratricopeptide repeat domain"/>
    <property type="match status" value="1"/>
</dbReference>
<evidence type="ECO:0000259" key="1">
    <source>
        <dbReference type="PROSITE" id="PS50943"/>
    </source>
</evidence>
<keyword evidence="3" id="KW-1185">Reference proteome</keyword>
<dbReference type="SUPFAM" id="SSF48452">
    <property type="entry name" value="TPR-like"/>
    <property type="match status" value="1"/>
</dbReference>
<dbReference type="AlphaFoldDB" id="A0A285LX07"/>
<dbReference type="InterPro" id="IPR011990">
    <property type="entry name" value="TPR-like_helical_dom_sf"/>
</dbReference>
<dbReference type="EMBL" id="OBEG01000006">
    <property type="protein sequence ID" value="SNY88677.1"/>
    <property type="molecule type" value="Genomic_DNA"/>
</dbReference>
<dbReference type="SUPFAM" id="SSF47413">
    <property type="entry name" value="lambda repressor-like DNA-binding domains"/>
    <property type="match status" value="1"/>
</dbReference>
<dbReference type="CDD" id="cd00093">
    <property type="entry name" value="HTH_XRE"/>
    <property type="match status" value="1"/>
</dbReference>
<name>A0A285LX07_9NOCA</name>
<sequence length="405" mass="43506">MLSDTDTAVFPACGAHAAVRSPLAPVALASAVWLWAAPEAATALATRDLPTILRTYRRVHSMSQIALAELLGYDKSYVSMIETGRRAISDISSRRHIARRLGLPAHVLGVTDTDDAEYLAMLQFGDSTVRLAELARQSGHATQAVNELWPLVARLEARAATGHTEPDSLALLARARVALGVSLGTVLPEERLTTAAQWTGQALAIARRLDDSGFLAHTLRMHGNELRKAGDPASAVTHLEQALALSADPIEQGSTLAPLCRAIGELGDAERFDTTLSIYRRLLDQHAGSGLLFHPFTFREVQLRGLIDTGRAAAALRLLGTEHAAPAAPQWHIIERVTTGQTLTLAHETTAAETAFSQALHAAEHHRLPHQIQRAVRALSTAGMHALAEEARAALARVRALLDTP</sequence>